<dbReference type="AlphaFoldDB" id="K1Y448"/>
<sequence>MSNPYRDPYCESVDNVECCECSGEVFITPNECWPWRCGNHSCAHVKCEDCREVDESGMTVLGSEFSHDEFVLQDHEAEQVISQGNFRSPAPRSLKCLQPLLPPALSIDYQNSPPEIQSRIMVHALLPKPRVIKVRWSHLKCQWHYESVPIPGIITAVGLGNVTSIALEFLQRAPALPGSSRPLPWVNYQDDIISFEYLRCGSRKKDMDEYIRAIMAAASIVRTHANTAGLRKVSQVHISWCQAAEKFDVVLGKFKSINGLKEVTLVAHNHYDRPSKFNSSKDLYEMEEAVFAGTLEEYPFTAQVMHKGQLVVVEQEN</sequence>
<reference evidence="1 2" key="1">
    <citation type="journal article" date="2012" name="BMC Genomics">
        <title>Sequencing the genome of Marssonina brunnea reveals fungus-poplar co-evolution.</title>
        <authorList>
            <person name="Zhu S."/>
            <person name="Cao Y.-Z."/>
            <person name="Jiang C."/>
            <person name="Tan B.-Y."/>
            <person name="Wang Z."/>
            <person name="Feng S."/>
            <person name="Zhang L."/>
            <person name="Su X.-H."/>
            <person name="Brejova B."/>
            <person name="Vinar T."/>
            <person name="Xu M."/>
            <person name="Wang M.-X."/>
            <person name="Zhang S.-G."/>
            <person name="Huang M.-R."/>
            <person name="Wu R."/>
            <person name="Zhou Y."/>
        </authorList>
    </citation>
    <scope>NUCLEOTIDE SEQUENCE [LARGE SCALE GENOMIC DNA]</scope>
    <source>
        <strain evidence="1 2">MB_m1</strain>
    </source>
</reference>
<dbReference type="OrthoDB" id="3509066at2759"/>
<protein>
    <submittedName>
        <fullName evidence="1">Uncharacterized protein</fullName>
    </submittedName>
</protein>
<dbReference type="EMBL" id="JH921430">
    <property type="protein sequence ID" value="EKD19959.1"/>
    <property type="molecule type" value="Genomic_DNA"/>
</dbReference>
<keyword evidence="2" id="KW-1185">Reference proteome</keyword>
<name>K1Y448_MARBU</name>
<accession>K1Y448</accession>
<proteinExistence type="predicted"/>
<evidence type="ECO:0000313" key="2">
    <source>
        <dbReference type="Proteomes" id="UP000006753"/>
    </source>
</evidence>
<dbReference type="KEGG" id="mbe:MBM_01911"/>
<gene>
    <name evidence="1" type="ORF">MBM_01911</name>
</gene>
<dbReference type="Proteomes" id="UP000006753">
    <property type="component" value="Unassembled WGS sequence"/>
</dbReference>
<dbReference type="InParanoid" id="K1Y448"/>
<organism evidence="1 2">
    <name type="scientific">Marssonina brunnea f. sp. multigermtubi (strain MB_m1)</name>
    <name type="common">Marssonina leaf spot fungus</name>
    <dbReference type="NCBI Taxonomy" id="1072389"/>
    <lineage>
        <taxon>Eukaryota</taxon>
        <taxon>Fungi</taxon>
        <taxon>Dikarya</taxon>
        <taxon>Ascomycota</taxon>
        <taxon>Pezizomycotina</taxon>
        <taxon>Leotiomycetes</taxon>
        <taxon>Helotiales</taxon>
        <taxon>Drepanopezizaceae</taxon>
        <taxon>Drepanopeziza</taxon>
    </lineage>
</organism>
<dbReference type="HOGENOM" id="CLU_877376_0_0_1"/>
<evidence type="ECO:0000313" key="1">
    <source>
        <dbReference type="EMBL" id="EKD19959.1"/>
    </source>
</evidence>